<feature type="transmembrane region" description="Helical" evidence="8">
    <location>
        <begin position="93"/>
        <end position="112"/>
    </location>
</feature>
<comment type="subcellular location">
    <subcellularLocation>
        <location evidence="1">Cell membrane</location>
        <topology evidence="1">Multi-pass membrane protein</topology>
    </subcellularLocation>
</comment>
<sequence length="711" mass="75705">MVKVRSIIIWTAVALVGAAGWAVLALSRGENVNAVWLLAAALGSYAIAYRFYARFIQRKVLRADDRRATPAERLDNGIDFQPTDRRILFGHHFAAIAGAGPLVGPVLAAQMGYLPGTIWIVAGVIFAGAVQDMVILFFSMRRNGRSLGQMARDEIGPVGGAAALVAVFAIMIILLAVLALVVVNALAQSPWGVFSIAMTIPIALFMGFYLRVLRPGKVVEVTVVGVALLLLAIVAGGWVQDSSWAGFFTLSPSALSLWLIAYGFVAAVLPVWMLLAPRDYLSTFMKIGTIVLMAIGILVTMPAMQNTAFTEFAFNGKGPVFAGSLFPFVFIIIACGALSGFHALISSGTTPKLIQKESQVRMIGYGSMLMESFVAVMAITAASILSPGLYFAMNSPAGLLGPTLQTASEAVTNLGFVITPQELQAAAAAVQESTLVARTGGAPTLAVGISEIFSGFLGGDALRAFWYHFAIMFEALFILTTVDAGTRVGRFMLQDTLGNLWKPVSRVSWWPGLVATSAIVVAAWGYFLYQGVNDPLGGINQLFPLFGIANQLLAAVALTVATTLLIKSGRLKWAWVTGVPLAWDVAVTLTASYQKVFSPDPGLGFFAQRDRYQAALDQGQVLAPAKSIGDMERIAFNSTVNGVLAAFFAILVIVILVDAIRVWIRAVRSTEPLPDTEAPYEESKIVAPSGLIATREERELMAGAGGPAKAD</sequence>
<evidence type="ECO:0000256" key="4">
    <source>
        <dbReference type="ARBA" id="ARBA00022475"/>
    </source>
</evidence>
<dbReference type="InterPro" id="IPR051605">
    <property type="entry name" value="CstA"/>
</dbReference>
<feature type="transmembrane region" description="Helical" evidence="8">
    <location>
        <begin position="507"/>
        <end position="529"/>
    </location>
</feature>
<evidence type="ECO:0000256" key="2">
    <source>
        <dbReference type="ARBA" id="ARBA00007755"/>
    </source>
</evidence>
<feature type="transmembrane region" description="Helical" evidence="8">
    <location>
        <begin position="573"/>
        <end position="593"/>
    </location>
</feature>
<evidence type="ECO:0000256" key="1">
    <source>
        <dbReference type="ARBA" id="ARBA00004651"/>
    </source>
</evidence>
<keyword evidence="4" id="KW-1003">Cell membrane</keyword>
<feature type="transmembrane region" description="Helical" evidence="8">
    <location>
        <begin position="255"/>
        <end position="275"/>
    </location>
</feature>
<feature type="transmembrane region" description="Helical" evidence="8">
    <location>
        <begin position="643"/>
        <end position="664"/>
    </location>
</feature>
<feature type="transmembrane region" description="Helical" evidence="8">
    <location>
        <begin position="287"/>
        <end position="305"/>
    </location>
</feature>
<feature type="domain" description="CstA N-terminal" evidence="9">
    <location>
        <begin position="33"/>
        <end position="591"/>
    </location>
</feature>
<protein>
    <submittedName>
        <fullName evidence="10">Carbon starvation protein A</fullName>
    </submittedName>
</protein>
<name>A0ABT4S657_9ACTN</name>
<comment type="caution">
    <text evidence="10">The sequence shown here is derived from an EMBL/GenBank/DDBJ whole genome shotgun (WGS) entry which is preliminary data.</text>
</comment>
<dbReference type="PANTHER" id="PTHR30252:SF3">
    <property type="entry name" value="PYRUVATE_PROTON SYMPORTER BTST"/>
    <property type="match status" value="1"/>
</dbReference>
<evidence type="ECO:0000256" key="5">
    <source>
        <dbReference type="ARBA" id="ARBA00022692"/>
    </source>
</evidence>
<dbReference type="PANTHER" id="PTHR30252">
    <property type="entry name" value="INNER MEMBRANE PEPTIDE TRANSPORTER"/>
    <property type="match status" value="1"/>
</dbReference>
<keyword evidence="5 8" id="KW-0812">Transmembrane</keyword>
<dbReference type="Pfam" id="PF02554">
    <property type="entry name" value="CstA"/>
    <property type="match status" value="1"/>
</dbReference>
<keyword evidence="7 8" id="KW-0472">Membrane</keyword>
<feature type="transmembrane region" description="Helical" evidence="8">
    <location>
        <begin position="191"/>
        <end position="211"/>
    </location>
</feature>
<evidence type="ECO:0000313" key="11">
    <source>
        <dbReference type="Proteomes" id="UP001144036"/>
    </source>
</evidence>
<keyword evidence="6 8" id="KW-1133">Transmembrane helix</keyword>
<keyword evidence="3" id="KW-0813">Transport</keyword>
<evidence type="ECO:0000256" key="3">
    <source>
        <dbReference type="ARBA" id="ARBA00022448"/>
    </source>
</evidence>
<feature type="transmembrane region" description="Helical" evidence="8">
    <location>
        <begin position="218"/>
        <end position="239"/>
    </location>
</feature>
<organism evidence="10 11">
    <name type="scientific">Nonomuraea corallina</name>
    <dbReference type="NCBI Taxonomy" id="2989783"/>
    <lineage>
        <taxon>Bacteria</taxon>
        <taxon>Bacillati</taxon>
        <taxon>Actinomycetota</taxon>
        <taxon>Actinomycetes</taxon>
        <taxon>Streptosporangiales</taxon>
        <taxon>Streptosporangiaceae</taxon>
        <taxon>Nonomuraea</taxon>
    </lineage>
</organism>
<dbReference type="InterPro" id="IPR003706">
    <property type="entry name" value="CstA_N"/>
</dbReference>
<proteinExistence type="inferred from homology"/>
<dbReference type="Proteomes" id="UP001144036">
    <property type="component" value="Unassembled WGS sequence"/>
</dbReference>
<dbReference type="EMBL" id="JAPNNL010000010">
    <property type="protein sequence ID" value="MDA0632635.1"/>
    <property type="molecule type" value="Genomic_DNA"/>
</dbReference>
<evidence type="ECO:0000256" key="8">
    <source>
        <dbReference type="SAM" id="Phobius"/>
    </source>
</evidence>
<feature type="transmembrane region" description="Helical" evidence="8">
    <location>
        <begin position="33"/>
        <end position="52"/>
    </location>
</feature>
<gene>
    <name evidence="10" type="ORF">OUY22_04335</name>
</gene>
<comment type="similarity">
    <text evidence="2">Belongs to the peptide transporter carbon starvation (CstA) (TC 2.A.114) family.</text>
</comment>
<feature type="transmembrane region" description="Helical" evidence="8">
    <location>
        <begin position="118"/>
        <end position="140"/>
    </location>
</feature>
<feature type="transmembrane region" description="Helical" evidence="8">
    <location>
        <begin position="465"/>
        <end position="486"/>
    </location>
</feature>
<feature type="transmembrane region" description="Helical" evidence="8">
    <location>
        <begin position="161"/>
        <end position="185"/>
    </location>
</feature>
<reference evidence="10" key="1">
    <citation type="submission" date="2022-11" db="EMBL/GenBank/DDBJ databases">
        <title>Nonomuraea corallina sp. nov., a new species of the genus Nonomuraea isolated from sea side sediment in Thai sea.</title>
        <authorList>
            <person name="Ngamcharungchit C."/>
            <person name="Matsumoto A."/>
            <person name="Suriyachadkun C."/>
            <person name="Panbangred W."/>
            <person name="Inahashi Y."/>
            <person name="Intra B."/>
        </authorList>
    </citation>
    <scope>NUCLEOTIDE SEQUENCE</scope>
    <source>
        <strain evidence="10">MCN248</strain>
    </source>
</reference>
<evidence type="ECO:0000256" key="7">
    <source>
        <dbReference type="ARBA" id="ARBA00023136"/>
    </source>
</evidence>
<feature type="transmembrane region" description="Helical" evidence="8">
    <location>
        <begin position="541"/>
        <end position="566"/>
    </location>
</feature>
<feature type="transmembrane region" description="Helical" evidence="8">
    <location>
        <begin position="368"/>
        <end position="393"/>
    </location>
</feature>
<keyword evidence="11" id="KW-1185">Reference proteome</keyword>
<evidence type="ECO:0000256" key="6">
    <source>
        <dbReference type="ARBA" id="ARBA00022989"/>
    </source>
</evidence>
<feature type="transmembrane region" description="Helical" evidence="8">
    <location>
        <begin position="7"/>
        <end position="27"/>
    </location>
</feature>
<evidence type="ECO:0000259" key="9">
    <source>
        <dbReference type="Pfam" id="PF02554"/>
    </source>
</evidence>
<accession>A0ABT4S657</accession>
<evidence type="ECO:0000313" key="10">
    <source>
        <dbReference type="EMBL" id="MDA0632635.1"/>
    </source>
</evidence>
<feature type="transmembrane region" description="Helical" evidence="8">
    <location>
        <begin position="325"/>
        <end position="347"/>
    </location>
</feature>